<gene>
    <name evidence="2" type="ORF">PISL3812_08644</name>
</gene>
<feature type="compositionally biased region" description="Polar residues" evidence="1">
    <location>
        <begin position="108"/>
        <end position="142"/>
    </location>
</feature>
<dbReference type="EMBL" id="CVMT01000010">
    <property type="protein sequence ID" value="CRG91594.1"/>
    <property type="molecule type" value="Genomic_DNA"/>
</dbReference>
<feature type="compositionally biased region" description="Polar residues" evidence="1">
    <location>
        <begin position="28"/>
        <end position="37"/>
    </location>
</feature>
<evidence type="ECO:0000313" key="3">
    <source>
        <dbReference type="Proteomes" id="UP000054383"/>
    </source>
</evidence>
<keyword evidence="3" id="KW-1185">Reference proteome</keyword>
<name>A0A0U1M7H9_TALIS</name>
<organism evidence="2 3">
    <name type="scientific">Talaromyces islandicus</name>
    <name type="common">Penicillium islandicum</name>
    <dbReference type="NCBI Taxonomy" id="28573"/>
    <lineage>
        <taxon>Eukaryota</taxon>
        <taxon>Fungi</taxon>
        <taxon>Dikarya</taxon>
        <taxon>Ascomycota</taxon>
        <taxon>Pezizomycotina</taxon>
        <taxon>Eurotiomycetes</taxon>
        <taxon>Eurotiomycetidae</taxon>
        <taxon>Eurotiales</taxon>
        <taxon>Trichocomaceae</taxon>
        <taxon>Talaromyces</taxon>
        <taxon>Talaromyces sect. Islandici</taxon>
    </lineage>
</organism>
<proteinExistence type="predicted"/>
<feature type="compositionally biased region" description="Basic and acidic residues" evidence="1">
    <location>
        <begin position="161"/>
        <end position="170"/>
    </location>
</feature>
<feature type="region of interest" description="Disordered" evidence="1">
    <location>
        <begin position="188"/>
        <end position="210"/>
    </location>
</feature>
<dbReference type="Proteomes" id="UP000054383">
    <property type="component" value="Unassembled WGS sequence"/>
</dbReference>
<feature type="region of interest" description="Disordered" evidence="1">
    <location>
        <begin position="28"/>
        <end position="175"/>
    </location>
</feature>
<reference evidence="2 3" key="1">
    <citation type="submission" date="2015-04" db="EMBL/GenBank/DDBJ databases">
        <authorList>
            <person name="Syromyatnikov M.Y."/>
            <person name="Popov V.N."/>
        </authorList>
    </citation>
    <scope>NUCLEOTIDE SEQUENCE [LARGE SCALE GENOMIC DNA]</scope>
    <source>
        <strain evidence="2">WF-38-12</strain>
    </source>
</reference>
<evidence type="ECO:0000256" key="1">
    <source>
        <dbReference type="SAM" id="MobiDB-lite"/>
    </source>
</evidence>
<dbReference type="AlphaFoldDB" id="A0A0U1M7H9"/>
<accession>A0A0U1M7H9</accession>
<feature type="compositionally biased region" description="Basic and acidic residues" evidence="1">
    <location>
        <begin position="79"/>
        <end position="91"/>
    </location>
</feature>
<sequence length="210" mass="23189">MTTGSTTGTSGSADSVHYLDPVELLKNAKNNFNQPKPTSVEDNESPSSEPAPYHLVETSDDSGDKVMRQSPPPNPTVKDNPRPSKDIKNRVTTEWPLPLADRTVRQAVVTSNQPEPSSSSVERSDNSGSKVMLEQGSSLNSTVEEEVRPRNQPVPASFVEARNKDRDRVMPELGLPSDRDIFEFVIFSEDQEEPDNGQESIDPLFSHKND</sequence>
<evidence type="ECO:0000313" key="2">
    <source>
        <dbReference type="EMBL" id="CRG91594.1"/>
    </source>
</evidence>
<protein>
    <submittedName>
        <fullName evidence="2">Uncharacterized protein</fullName>
    </submittedName>
</protein>